<sequence length="818" mass="90841">MDTKRKASGAHGPGVAATEDRAGKKRRLQKDAMRQDKKSIYFPFNSATHLHIIQLLHQPYFHHDHTRNRSTTRSSRPFLSKPRRQTAYFPDHLLTACKQPLLPSSATSRDGVVLLTHASAISTLLSYTSHPPPESCHSKSSICMSCHTFKDAFSPLAHRPPFTRQRPQYDTNATKQEFNLEVMPETKQSTTEYGLHFLDQIRNTKDKSGRLVAGHFETLPPYQGHEDYYARIKMPISLQTIEDKLHKGDFNTLTELESYVKRMVCNAKEWYHRNTLAYDDAERVRKALSNYMTVLNPAYKTVTGYTATPTPLPSDLENNSNVTYGHNPRPLPMATPSARFGVGEIDAQGEDDTPHGSGAPTPLPIARRRPAQARQVQNGSLPPTPMDVDVDEDPSHNDEARNSAFQKAQERILEEAIRRKDDEYAIPRTPKQLQIAQTNFNRDSIAHFAEFVNLPSRALKEYYAFIDKPMSLKKLQKMVLGFRGKHQASTGISEFTTWDAFEETGSLLWDNAFSFNEDDSEIYALAEELRDFFKEQLKEVRQTVPEPSPPPKIKLKVPTSSDGPAASAATARRITLQVPGRGGSIDSPGPLTANSGDSSAASGAINGVGRGQFPPVLDKGRSVSASVASPSPSVHGAVKREDLARHSPAVRASISHPLTNGTTSHARNPAIEHNRRLPGRSAQDAVLSSLRIRSPAHRASQPTAIKFEILPDPVMLHQSVTMNVPASESHIQIVPTIASFVQNQHRQYKLFVLLNNTVLRATVAESPGTHVYDVNMTIGRVSMIEVHLVVAIPKSQRQPDGPEAEVERVTVMVNVMRS</sequence>
<name>A0AAD5RHW7_9PEZI</name>
<feature type="compositionally biased region" description="Low complexity" evidence="9">
    <location>
        <begin position="593"/>
        <end position="607"/>
    </location>
</feature>
<feature type="compositionally biased region" description="Polar residues" evidence="9">
    <location>
        <begin position="656"/>
        <end position="666"/>
    </location>
</feature>
<dbReference type="PANTHER" id="PTHR16062:SF21">
    <property type="entry name" value="CHROMATIN STRUCTURE-REMODELING COMPLEX SUBUNIT RSC1-RELATED"/>
    <property type="match status" value="1"/>
</dbReference>
<dbReference type="SUPFAM" id="SSF47370">
    <property type="entry name" value="Bromodomain"/>
    <property type="match status" value="2"/>
</dbReference>
<dbReference type="GO" id="GO:0006338">
    <property type="term" value="P:chromatin remodeling"/>
    <property type="evidence" value="ECO:0007669"/>
    <property type="project" value="InterPro"/>
</dbReference>
<dbReference type="GO" id="GO:0003682">
    <property type="term" value="F:chromatin binding"/>
    <property type="evidence" value="ECO:0007669"/>
    <property type="project" value="TreeGrafter"/>
</dbReference>
<dbReference type="Gene3D" id="1.20.920.10">
    <property type="entry name" value="Bromodomain-like"/>
    <property type="match status" value="2"/>
</dbReference>
<feature type="region of interest" description="Disordered" evidence="9">
    <location>
        <begin position="541"/>
        <end position="637"/>
    </location>
</feature>
<dbReference type="Proteomes" id="UP001201980">
    <property type="component" value="Unassembled WGS sequence"/>
</dbReference>
<evidence type="ECO:0000256" key="8">
    <source>
        <dbReference type="PROSITE-ProRule" id="PRU00035"/>
    </source>
</evidence>
<keyword evidence="7" id="KW-0539">Nucleus</keyword>
<keyword evidence="6" id="KW-0804">Transcription</keyword>
<gene>
    <name evidence="11" type="ORF">MKZ38_008230</name>
</gene>
<dbReference type="CDD" id="cd04369">
    <property type="entry name" value="Bromodomain"/>
    <property type="match status" value="2"/>
</dbReference>
<feature type="region of interest" description="Disordered" evidence="9">
    <location>
        <begin position="650"/>
        <end position="682"/>
    </location>
</feature>
<evidence type="ECO:0000313" key="12">
    <source>
        <dbReference type="Proteomes" id="UP001201980"/>
    </source>
</evidence>
<evidence type="ECO:0000256" key="1">
    <source>
        <dbReference type="ARBA" id="ARBA00004123"/>
    </source>
</evidence>
<dbReference type="InterPro" id="IPR037382">
    <property type="entry name" value="Rsc/polybromo"/>
</dbReference>
<organism evidence="11 12">
    <name type="scientific">Zalerion maritima</name>
    <dbReference type="NCBI Taxonomy" id="339359"/>
    <lineage>
        <taxon>Eukaryota</taxon>
        <taxon>Fungi</taxon>
        <taxon>Dikarya</taxon>
        <taxon>Ascomycota</taxon>
        <taxon>Pezizomycotina</taxon>
        <taxon>Sordariomycetes</taxon>
        <taxon>Lulworthiomycetidae</taxon>
        <taxon>Lulworthiales</taxon>
        <taxon>Lulworthiaceae</taxon>
        <taxon>Zalerion</taxon>
    </lineage>
</organism>
<dbReference type="SMART" id="SM00297">
    <property type="entry name" value="BROMO"/>
    <property type="match status" value="2"/>
</dbReference>
<feature type="domain" description="Bromo" evidence="10">
    <location>
        <begin position="448"/>
        <end position="523"/>
    </location>
</feature>
<feature type="compositionally biased region" description="Low complexity" evidence="9">
    <location>
        <begin position="622"/>
        <end position="634"/>
    </location>
</feature>
<dbReference type="InterPro" id="IPR054551">
    <property type="entry name" value="RSC4_Ig-like"/>
</dbReference>
<evidence type="ECO:0000259" key="10">
    <source>
        <dbReference type="PROSITE" id="PS50014"/>
    </source>
</evidence>
<dbReference type="Pfam" id="PF22994">
    <property type="entry name" value="RSC4_Ig_like"/>
    <property type="match status" value="1"/>
</dbReference>
<evidence type="ECO:0000256" key="9">
    <source>
        <dbReference type="SAM" id="MobiDB-lite"/>
    </source>
</evidence>
<keyword evidence="4" id="KW-0805">Transcription regulation</keyword>
<dbReference type="InterPro" id="IPR036427">
    <property type="entry name" value="Bromodomain-like_sf"/>
</dbReference>
<dbReference type="InterPro" id="IPR001487">
    <property type="entry name" value="Bromodomain"/>
</dbReference>
<feature type="region of interest" description="Disordered" evidence="9">
    <location>
        <begin position="345"/>
        <end position="406"/>
    </location>
</feature>
<reference evidence="11" key="1">
    <citation type="submission" date="2022-07" db="EMBL/GenBank/DDBJ databases">
        <title>Draft genome sequence of Zalerion maritima ATCC 34329, a (micro)plastics degrading marine fungus.</title>
        <authorList>
            <person name="Paco A."/>
            <person name="Goncalves M.F.M."/>
            <person name="Rocha-Santos T.A.P."/>
            <person name="Alves A."/>
        </authorList>
    </citation>
    <scope>NUCLEOTIDE SEQUENCE</scope>
    <source>
        <strain evidence="11">ATCC 34329</strain>
    </source>
</reference>
<evidence type="ECO:0000256" key="7">
    <source>
        <dbReference type="ARBA" id="ARBA00023242"/>
    </source>
</evidence>
<dbReference type="PROSITE" id="PS50014">
    <property type="entry name" value="BROMODOMAIN_2"/>
    <property type="match status" value="2"/>
</dbReference>
<evidence type="ECO:0000256" key="6">
    <source>
        <dbReference type="ARBA" id="ARBA00023163"/>
    </source>
</evidence>
<dbReference type="GO" id="GO:0006368">
    <property type="term" value="P:transcription elongation by RNA polymerase II"/>
    <property type="evidence" value="ECO:0007669"/>
    <property type="project" value="TreeGrafter"/>
</dbReference>
<feature type="domain" description="Bromo" evidence="10">
    <location>
        <begin position="208"/>
        <end position="278"/>
    </location>
</feature>
<dbReference type="Pfam" id="PF00439">
    <property type="entry name" value="Bromodomain"/>
    <property type="match status" value="2"/>
</dbReference>
<dbReference type="PANTHER" id="PTHR16062">
    <property type="entry name" value="SWI/SNF-RELATED"/>
    <property type="match status" value="1"/>
</dbReference>
<evidence type="ECO:0000256" key="4">
    <source>
        <dbReference type="ARBA" id="ARBA00023015"/>
    </source>
</evidence>
<comment type="subcellular location">
    <subcellularLocation>
        <location evidence="1">Nucleus</location>
    </subcellularLocation>
</comment>
<keyword evidence="5 8" id="KW-0103">Bromodomain</keyword>
<evidence type="ECO:0000313" key="11">
    <source>
        <dbReference type="EMBL" id="KAJ2893789.1"/>
    </source>
</evidence>
<dbReference type="AlphaFoldDB" id="A0AAD5RHW7"/>
<protein>
    <submittedName>
        <fullName evidence="11">Bromodomain protein</fullName>
    </submittedName>
</protein>
<evidence type="ECO:0000256" key="5">
    <source>
        <dbReference type="ARBA" id="ARBA00023117"/>
    </source>
</evidence>
<proteinExistence type="predicted"/>
<accession>A0AAD5RHW7</accession>
<evidence type="ECO:0000256" key="2">
    <source>
        <dbReference type="ARBA" id="ARBA00022737"/>
    </source>
</evidence>
<keyword evidence="3" id="KW-0156">Chromatin regulator</keyword>
<keyword evidence="12" id="KW-1185">Reference proteome</keyword>
<comment type="caution">
    <text evidence="11">The sequence shown here is derived from an EMBL/GenBank/DDBJ whole genome shotgun (WGS) entry which is preliminary data.</text>
</comment>
<feature type="region of interest" description="Disordered" evidence="9">
    <location>
        <begin position="1"/>
        <end position="34"/>
    </location>
</feature>
<dbReference type="GO" id="GO:0016586">
    <property type="term" value="C:RSC-type complex"/>
    <property type="evidence" value="ECO:0007669"/>
    <property type="project" value="InterPro"/>
</dbReference>
<dbReference type="EMBL" id="JAKWBI020000566">
    <property type="protein sequence ID" value="KAJ2893789.1"/>
    <property type="molecule type" value="Genomic_DNA"/>
</dbReference>
<evidence type="ECO:0000256" key="3">
    <source>
        <dbReference type="ARBA" id="ARBA00022853"/>
    </source>
</evidence>
<keyword evidence="2" id="KW-0677">Repeat</keyword>